<evidence type="ECO:0000313" key="3">
    <source>
        <dbReference type="Proteomes" id="UP000613401"/>
    </source>
</evidence>
<dbReference type="EMBL" id="WVTB01000091">
    <property type="protein sequence ID" value="KAF3798819.1"/>
    <property type="molecule type" value="Genomic_DNA"/>
</dbReference>
<accession>A0A8H4C7H6</accession>
<reference evidence="2" key="1">
    <citation type="journal article" date="2020" name="Phytopathology">
        <title>Genome sequence and comparative analysis of Colletotrichum gloeosporioides isolated from Liriodendron leaves.</title>
        <authorList>
            <person name="Fu F.F."/>
            <person name="Hao Z."/>
            <person name="Wang P."/>
            <person name="Lu Y."/>
            <person name="Xue L.J."/>
            <person name="Wei G."/>
            <person name="Tian Y."/>
            <person name="Baishi H."/>
            <person name="Xu H."/>
            <person name="Shi J."/>
            <person name="Cheng T."/>
            <person name="Wang G."/>
            <person name="Yi Y."/>
            <person name="Chen J."/>
        </authorList>
    </citation>
    <scope>NUCLEOTIDE SEQUENCE</scope>
    <source>
        <strain evidence="2">Lc1</strain>
    </source>
</reference>
<feature type="region of interest" description="Disordered" evidence="1">
    <location>
        <begin position="232"/>
        <end position="281"/>
    </location>
</feature>
<keyword evidence="3" id="KW-1185">Reference proteome</keyword>
<feature type="region of interest" description="Disordered" evidence="1">
    <location>
        <begin position="28"/>
        <end position="189"/>
    </location>
</feature>
<feature type="compositionally biased region" description="Polar residues" evidence="1">
    <location>
        <begin position="126"/>
        <end position="150"/>
    </location>
</feature>
<organism evidence="2 3">
    <name type="scientific">Colletotrichum gloeosporioides</name>
    <name type="common">Anthracnose fungus</name>
    <name type="synonym">Glomerella cingulata</name>
    <dbReference type="NCBI Taxonomy" id="474922"/>
    <lineage>
        <taxon>Eukaryota</taxon>
        <taxon>Fungi</taxon>
        <taxon>Dikarya</taxon>
        <taxon>Ascomycota</taxon>
        <taxon>Pezizomycotina</taxon>
        <taxon>Sordariomycetes</taxon>
        <taxon>Hypocreomycetidae</taxon>
        <taxon>Glomerellales</taxon>
        <taxon>Glomerellaceae</taxon>
        <taxon>Colletotrichum</taxon>
        <taxon>Colletotrichum gloeosporioides species complex</taxon>
    </lineage>
</organism>
<protein>
    <submittedName>
        <fullName evidence="2">Uncharacterized protein</fullName>
    </submittedName>
</protein>
<dbReference type="GeneID" id="69015418"/>
<comment type="caution">
    <text evidence="2">The sequence shown here is derived from an EMBL/GenBank/DDBJ whole genome shotgun (WGS) entry which is preliminary data.</text>
</comment>
<dbReference type="RefSeq" id="XP_045257979.1">
    <property type="nucleotide sequence ID" value="XM_045408245.1"/>
</dbReference>
<evidence type="ECO:0000313" key="2">
    <source>
        <dbReference type="EMBL" id="KAF3798819.1"/>
    </source>
</evidence>
<sequence>MTRQERVKPWYLGSLDYYFVDDRAATVDRDPEANFVPGVAQYADDEYKSLQLPPNPRGRPKDTTRPSRASQRQASKKAKERTSMLYEEYGQPTDEDEVSSEDSPVKGQSAEKETEVFVATIRPCQPTATYSPTQKTSSVSMTRQAPSSCTPYALTESSSSGKAGRKRGAETKAAAKRKRARRSLLQDRQDLSEDREVTLGREIVAKTSNDIAEVDKVEEVIHVAVASMTQAAPASAAPSEPTPLEAPGPVGSQSGAIPGHGGKAPRHHKTDNSGTSIESRSASVESRISSISLQWAQVEEIIVHERFVNAAHLTVPGLRSSIVDDLAQELGIIDYADITDHLNEIRRNPHEGARVEAARALGRAIMDRMIVAGIKSE</sequence>
<evidence type="ECO:0000256" key="1">
    <source>
        <dbReference type="SAM" id="MobiDB-lite"/>
    </source>
</evidence>
<dbReference type="Proteomes" id="UP000613401">
    <property type="component" value="Unassembled WGS sequence"/>
</dbReference>
<gene>
    <name evidence="2" type="ORF">GCG54_00008277</name>
</gene>
<name>A0A8H4C7H6_COLGL</name>
<reference evidence="2" key="2">
    <citation type="submission" date="2020-03" db="EMBL/GenBank/DDBJ databases">
        <authorList>
            <person name="Fu F.-F."/>
            <person name="Chen J."/>
        </authorList>
    </citation>
    <scope>NUCLEOTIDE SEQUENCE</scope>
    <source>
        <strain evidence="2">Lc1</strain>
    </source>
</reference>
<proteinExistence type="predicted"/>
<dbReference type="AlphaFoldDB" id="A0A8H4C7H6"/>